<evidence type="ECO:0000313" key="2">
    <source>
        <dbReference type="Proteomes" id="UP001549363"/>
    </source>
</evidence>
<accession>A0ABV2PG40</accession>
<evidence type="ECO:0000313" key="1">
    <source>
        <dbReference type="EMBL" id="MET4559865.1"/>
    </source>
</evidence>
<sequence>MKKSKFLYLLTVIYIIGSESYSMFIETIGSSI</sequence>
<dbReference type="Proteomes" id="UP001549363">
    <property type="component" value="Unassembled WGS sequence"/>
</dbReference>
<protein>
    <submittedName>
        <fullName evidence="1">Uncharacterized protein</fullName>
    </submittedName>
</protein>
<name>A0ABV2PG40_9BACI</name>
<gene>
    <name evidence="1" type="ORF">ABIA69_001008</name>
</gene>
<comment type="caution">
    <text evidence="1">The sequence shown here is derived from an EMBL/GenBank/DDBJ whole genome shotgun (WGS) entry which is preliminary data.</text>
</comment>
<keyword evidence="2" id="KW-1185">Reference proteome</keyword>
<dbReference type="EMBL" id="JBEPSB010000003">
    <property type="protein sequence ID" value="MET4559865.1"/>
    <property type="molecule type" value="Genomic_DNA"/>
</dbReference>
<organism evidence="1 2">
    <name type="scientific">Lysinibacillus parviboronicapiens</name>
    <dbReference type="NCBI Taxonomy" id="436516"/>
    <lineage>
        <taxon>Bacteria</taxon>
        <taxon>Bacillati</taxon>
        <taxon>Bacillota</taxon>
        <taxon>Bacilli</taxon>
        <taxon>Bacillales</taxon>
        <taxon>Bacillaceae</taxon>
        <taxon>Lysinibacillus</taxon>
    </lineage>
</organism>
<reference evidence="1 2" key="1">
    <citation type="submission" date="2024-06" db="EMBL/GenBank/DDBJ databases">
        <title>Sorghum-associated microbial communities from plants grown in Nebraska, USA.</title>
        <authorList>
            <person name="Schachtman D."/>
        </authorList>
    </citation>
    <scope>NUCLEOTIDE SEQUENCE [LARGE SCALE GENOMIC DNA]</scope>
    <source>
        <strain evidence="1 2">736</strain>
    </source>
</reference>
<proteinExistence type="predicted"/>